<keyword evidence="1" id="KW-0808">Transferase</keyword>
<dbReference type="CDD" id="cd02440">
    <property type="entry name" value="AdoMet_MTases"/>
    <property type="match status" value="1"/>
</dbReference>
<accession>A0A1G7E145</accession>
<name>A0A1G7E145_9RHOB</name>
<dbReference type="PANTHER" id="PTHR43861:SF3">
    <property type="entry name" value="PUTATIVE (AFU_ORTHOLOGUE AFUA_2G14390)-RELATED"/>
    <property type="match status" value="1"/>
</dbReference>
<proteinExistence type="predicted"/>
<evidence type="ECO:0000259" key="2">
    <source>
        <dbReference type="Pfam" id="PF08484"/>
    </source>
</evidence>
<dbReference type="Pfam" id="PF08484">
    <property type="entry name" value="Methyltransf_14"/>
    <property type="match status" value="1"/>
</dbReference>
<evidence type="ECO:0000256" key="1">
    <source>
        <dbReference type="ARBA" id="ARBA00022679"/>
    </source>
</evidence>
<dbReference type="RefSeq" id="WP_089957898.1">
    <property type="nucleotide sequence ID" value="NZ_FNAV01000005.1"/>
</dbReference>
<dbReference type="SUPFAM" id="SSF53335">
    <property type="entry name" value="S-adenosyl-L-methionine-dependent methyltransferases"/>
    <property type="match status" value="1"/>
</dbReference>
<protein>
    <submittedName>
        <fullName evidence="3">Putative zinc binding domain-containing protein</fullName>
    </submittedName>
</protein>
<dbReference type="STRING" id="282683.SAMN04488105_10555"/>
<dbReference type="PANTHER" id="PTHR43861">
    <property type="entry name" value="TRANS-ACONITATE 2-METHYLTRANSFERASE-RELATED"/>
    <property type="match status" value="1"/>
</dbReference>
<reference evidence="4" key="1">
    <citation type="submission" date="2016-10" db="EMBL/GenBank/DDBJ databases">
        <authorList>
            <person name="Varghese N."/>
            <person name="Submissions S."/>
        </authorList>
    </citation>
    <scope>NUCLEOTIDE SEQUENCE [LARGE SCALE GENOMIC DNA]</scope>
    <source>
        <strain evidence="4">DSM 10146</strain>
    </source>
</reference>
<keyword evidence="4" id="KW-1185">Reference proteome</keyword>
<feature type="domain" description="C-methyltransferase" evidence="2">
    <location>
        <begin position="300"/>
        <end position="377"/>
    </location>
</feature>
<dbReference type="EMBL" id="FNAV01000005">
    <property type="protein sequence ID" value="SDE57371.1"/>
    <property type="molecule type" value="Genomic_DNA"/>
</dbReference>
<dbReference type="Pfam" id="PF13489">
    <property type="entry name" value="Methyltransf_23"/>
    <property type="match status" value="1"/>
</dbReference>
<dbReference type="InterPro" id="IPR013691">
    <property type="entry name" value="MeTrfase_14"/>
</dbReference>
<sequence>MSLSTHCPLCGADHPEAVYTLGDVPVICNQLWPDAGAARTAPSGNVELVVCPDCAFIWNRAFDPDCMEYAPGYENALHFSPHFQSFAEDLAAGLVERFDLAGKHVFEIGCGDGHMLDLMAANGVATATGFDPSMEGKDTPYTARDGVEIVPEYFRSDQLGRPFDAILCRHVLEHLDAPMSLLQDIRRAIGERDVPVYFEVPNAGWMLDAVSMWDVIYEHVGYWTAPAIIALFRRAGFAPTSVSVGYGGQFLMVEARPTDPEPGYLDPGAPEVLAAARAFGDAATGALASWREKLSGVHGRAVIWGAGSKGITFANALGAAGAPLAAMVDLNTRKHGLLAPGVALPVVAPGELAEIGPDLVLISNALYEAEITGQVRNMGLAPEFAVVTG</sequence>
<evidence type="ECO:0000313" key="4">
    <source>
        <dbReference type="Proteomes" id="UP000198994"/>
    </source>
</evidence>
<organism evidence="3 4">
    <name type="scientific">Salipiger thiooxidans</name>
    <dbReference type="NCBI Taxonomy" id="282683"/>
    <lineage>
        <taxon>Bacteria</taxon>
        <taxon>Pseudomonadati</taxon>
        <taxon>Pseudomonadota</taxon>
        <taxon>Alphaproteobacteria</taxon>
        <taxon>Rhodobacterales</taxon>
        <taxon>Roseobacteraceae</taxon>
        <taxon>Salipiger</taxon>
    </lineage>
</organism>
<dbReference type="Gene3D" id="3.40.50.150">
    <property type="entry name" value="Vaccinia Virus protein VP39"/>
    <property type="match status" value="1"/>
</dbReference>
<dbReference type="AlphaFoldDB" id="A0A1G7E145"/>
<dbReference type="Proteomes" id="UP000198994">
    <property type="component" value="Unassembled WGS sequence"/>
</dbReference>
<dbReference type="InterPro" id="IPR029063">
    <property type="entry name" value="SAM-dependent_MTases_sf"/>
</dbReference>
<dbReference type="Gene3D" id="3.40.50.720">
    <property type="entry name" value="NAD(P)-binding Rossmann-like Domain"/>
    <property type="match status" value="1"/>
</dbReference>
<evidence type="ECO:0000313" key="3">
    <source>
        <dbReference type="EMBL" id="SDE57371.1"/>
    </source>
</evidence>
<dbReference type="OrthoDB" id="9815644at2"/>
<gene>
    <name evidence="3" type="ORF">SAMN04488105_10555</name>
</gene>
<dbReference type="GO" id="GO:0016740">
    <property type="term" value="F:transferase activity"/>
    <property type="evidence" value="ECO:0007669"/>
    <property type="project" value="UniProtKB-KW"/>
</dbReference>